<feature type="chain" id="PRO_5017777306" description="Mid2 domain-containing protein" evidence="3">
    <location>
        <begin position="24"/>
        <end position="348"/>
    </location>
</feature>
<feature type="compositionally biased region" description="Gly residues" evidence="1">
    <location>
        <begin position="225"/>
        <end position="234"/>
    </location>
</feature>
<feature type="compositionally biased region" description="Low complexity" evidence="1">
    <location>
        <begin position="41"/>
        <end position="55"/>
    </location>
</feature>
<feature type="region of interest" description="Disordered" evidence="1">
    <location>
        <begin position="295"/>
        <end position="348"/>
    </location>
</feature>
<gene>
    <name evidence="4" type="ORF">DSM5745_04399</name>
</gene>
<feature type="region of interest" description="Disordered" evidence="1">
    <location>
        <begin position="212"/>
        <end position="234"/>
    </location>
</feature>
<feature type="compositionally biased region" description="Low complexity" evidence="1">
    <location>
        <begin position="65"/>
        <end position="88"/>
    </location>
</feature>
<organism evidence="4 5">
    <name type="scientific">Aspergillus mulundensis</name>
    <dbReference type="NCBI Taxonomy" id="1810919"/>
    <lineage>
        <taxon>Eukaryota</taxon>
        <taxon>Fungi</taxon>
        <taxon>Dikarya</taxon>
        <taxon>Ascomycota</taxon>
        <taxon>Pezizomycotina</taxon>
        <taxon>Eurotiomycetes</taxon>
        <taxon>Eurotiomycetidae</taxon>
        <taxon>Eurotiales</taxon>
        <taxon>Aspergillaceae</taxon>
        <taxon>Aspergillus</taxon>
        <taxon>Aspergillus subgen. Nidulantes</taxon>
    </lineage>
</organism>
<keyword evidence="2" id="KW-0812">Transmembrane</keyword>
<dbReference type="AlphaFoldDB" id="A0A3D8SCR0"/>
<name>A0A3D8SCR0_9EURO</name>
<dbReference type="EMBL" id="PVWQ01000004">
    <property type="protein sequence ID" value="RDW84073.1"/>
    <property type="molecule type" value="Genomic_DNA"/>
</dbReference>
<dbReference type="GeneID" id="38114769"/>
<accession>A0A3D8SCR0</accession>
<keyword evidence="5" id="KW-1185">Reference proteome</keyword>
<proteinExistence type="predicted"/>
<dbReference type="STRING" id="1810919.A0A3D8SCR0"/>
<feature type="region of interest" description="Disordered" evidence="1">
    <location>
        <begin position="41"/>
        <end position="88"/>
    </location>
</feature>
<keyword evidence="3" id="KW-0732">Signal</keyword>
<evidence type="ECO:0000256" key="3">
    <source>
        <dbReference type="SAM" id="SignalP"/>
    </source>
</evidence>
<feature type="compositionally biased region" description="Low complexity" evidence="1">
    <location>
        <begin position="321"/>
        <end position="330"/>
    </location>
</feature>
<keyword evidence="2" id="KW-0472">Membrane</keyword>
<feature type="compositionally biased region" description="Low complexity" evidence="1">
    <location>
        <begin position="212"/>
        <end position="224"/>
    </location>
</feature>
<feature type="compositionally biased region" description="Basic and acidic residues" evidence="1">
    <location>
        <begin position="336"/>
        <end position="348"/>
    </location>
</feature>
<evidence type="ECO:0000256" key="2">
    <source>
        <dbReference type="SAM" id="Phobius"/>
    </source>
</evidence>
<keyword evidence="2" id="KW-1133">Transmembrane helix</keyword>
<evidence type="ECO:0000313" key="4">
    <source>
        <dbReference type="EMBL" id="RDW84073.1"/>
    </source>
</evidence>
<feature type="transmembrane region" description="Helical" evidence="2">
    <location>
        <begin position="241"/>
        <end position="263"/>
    </location>
</feature>
<evidence type="ECO:0000313" key="5">
    <source>
        <dbReference type="Proteomes" id="UP000256690"/>
    </source>
</evidence>
<dbReference type="RefSeq" id="XP_026605411.1">
    <property type="nucleotide sequence ID" value="XM_026746415.1"/>
</dbReference>
<reference evidence="4 5" key="1">
    <citation type="journal article" date="2018" name="IMA Fungus">
        <title>IMA Genome-F 9: Draft genome sequence of Annulohypoxylon stygium, Aspergillus mulundensis, Berkeleyomyces basicola (syn. Thielaviopsis basicola), Ceratocystis smalleyi, two Cercospora beticola strains, Coleophoma cylindrospora, Fusarium fracticaudum, Phialophora cf. hyalina, and Morchella septimelata.</title>
        <authorList>
            <person name="Wingfield B.D."/>
            <person name="Bills G.F."/>
            <person name="Dong Y."/>
            <person name="Huang W."/>
            <person name="Nel W.J."/>
            <person name="Swalarsk-Parry B.S."/>
            <person name="Vaghefi N."/>
            <person name="Wilken P.M."/>
            <person name="An Z."/>
            <person name="de Beer Z.W."/>
            <person name="De Vos L."/>
            <person name="Chen L."/>
            <person name="Duong T.A."/>
            <person name="Gao Y."/>
            <person name="Hammerbacher A."/>
            <person name="Kikkert J.R."/>
            <person name="Li Y."/>
            <person name="Li H."/>
            <person name="Li K."/>
            <person name="Li Q."/>
            <person name="Liu X."/>
            <person name="Ma X."/>
            <person name="Naidoo K."/>
            <person name="Pethybridge S.J."/>
            <person name="Sun J."/>
            <person name="Steenkamp E.T."/>
            <person name="van der Nest M.A."/>
            <person name="van Wyk S."/>
            <person name="Wingfield M.J."/>
            <person name="Xiong C."/>
            <person name="Yue Q."/>
            <person name="Zhang X."/>
        </authorList>
    </citation>
    <scope>NUCLEOTIDE SEQUENCE [LARGE SCALE GENOMIC DNA]</scope>
    <source>
        <strain evidence="4 5">DSM 5745</strain>
    </source>
</reference>
<comment type="caution">
    <text evidence="4">The sequence shown here is derived from an EMBL/GenBank/DDBJ whole genome shotgun (WGS) entry which is preliminary data.</text>
</comment>
<sequence>MRSLSSLASCLFLWVLTVKVAVAQVSDNNLGSYSTIITWDSDSSGEPKSSPSHPSRSADGYQDQALTNTPPNPDLTTAPSTTSPSDPLTELILLTSPTQGALLPTSRLTLEWTYNFFYDLPFTIELLPMGATAMDESVFSTTVDPEDLTTVLPGSLLPSLDPGETAAFSVWLYTWDVYGGAGDFVDQVLLYADSATATATESVATATVTETRTVEVTPTSTAGDTGEGQDGDGGLSTGAKAGIGVGAGVGALVLAAVLGFILYRRQKRRKAPETIREISGAGPASMSTFGNASAVGDACSVSKDPRPASVPLALSPLSDAGSVRGSGVVSLSARPSGERERERFELGG</sequence>
<evidence type="ECO:0008006" key="6">
    <source>
        <dbReference type="Google" id="ProtNLM"/>
    </source>
</evidence>
<dbReference type="Proteomes" id="UP000256690">
    <property type="component" value="Unassembled WGS sequence"/>
</dbReference>
<evidence type="ECO:0000256" key="1">
    <source>
        <dbReference type="SAM" id="MobiDB-lite"/>
    </source>
</evidence>
<feature type="signal peptide" evidence="3">
    <location>
        <begin position="1"/>
        <end position="23"/>
    </location>
</feature>
<protein>
    <recommendedName>
        <fullName evidence="6">Mid2 domain-containing protein</fullName>
    </recommendedName>
</protein>